<proteinExistence type="evidence at transcript level"/>
<dbReference type="GO" id="GO:0004930">
    <property type="term" value="F:G protein-coupled receptor activity"/>
    <property type="evidence" value="ECO:0007669"/>
    <property type="project" value="UniProtKB-KW"/>
</dbReference>
<feature type="transmembrane region" description="Helical" evidence="10">
    <location>
        <begin position="61"/>
        <end position="86"/>
    </location>
</feature>
<feature type="transmembrane region" description="Helical" evidence="10">
    <location>
        <begin position="135"/>
        <end position="156"/>
    </location>
</feature>
<name>A0AAN0LHY1_9ACAR</name>
<comment type="subcellular location">
    <subcellularLocation>
        <location evidence="1">Membrane</location>
        <topology evidence="1">Multi-pass membrane protein</topology>
    </subcellularLocation>
</comment>
<feature type="transmembrane region" description="Helical" evidence="10">
    <location>
        <begin position="7"/>
        <end position="23"/>
    </location>
</feature>
<feature type="transmembrane region" description="Helical" evidence="10">
    <location>
        <begin position="177"/>
        <end position="197"/>
    </location>
</feature>
<dbReference type="PROSITE" id="PS50262">
    <property type="entry name" value="G_PROTEIN_RECEP_F1_2"/>
    <property type="match status" value="1"/>
</dbReference>
<evidence type="ECO:0000256" key="1">
    <source>
        <dbReference type="ARBA" id="ARBA00004141"/>
    </source>
</evidence>
<dbReference type="SUPFAM" id="SSF81321">
    <property type="entry name" value="Family A G protein-coupled receptor-like"/>
    <property type="match status" value="2"/>
</dbReference>
<feature type="transmembrane region" description="Helical" evidence="10">
    <location>
        <begin position="98"/>
        <end position="123"/>
    </location>
</feature>
<evidence type="ECO:0000256" key="8">
    <source>
        <dbReference type="ARBA" id="ARBA00023224"/>
    </source>
</evidence>
<evidence type="ECO:0000313" key="12">
    <source>
        <dbReference type="EMBL" id="WRW34080.1"/>
    </source>
</evidence>
<dbReference type="Pfam" id="PF00001">
    <property type="entry name" value="7tm_1"/>
    <property type="match status" value="2"/>
</dbReference>
<dbReference type="PRINTS" id="PR00237">
    <property type="entry name" value="GPCRRHODOPSN"/>
</dbReference>
<evidence type="ECO:0000256" key="2">
    <source>
        <dbReference type="ARBA" id="ARBA00010663"/>
    </source>
</evidence>
<evidence type="ECO:0000256" key="6">
    <source>
        <dbReference type="ARBA" id="ARBA00023136"/>
    </source>
</evidence>
<evidence type="ECO:0000256" key="3">
    <source>
        <dbReference type="ARBA" id="ARBA00022692"/>
    </source>
</evidence>
<feature type="domain" description="G-protein coupled receptors family 1 profile" evidence="11">
    <location>
        <begin position="77"/>
        <end position="837"/>
    </location>
</feature>
<reference evidence="12" key="1">
    <citation type="submission" date="2024-01" db="EMBL/GenBank/DDBJ databases">
        <title>Genome insights into chemosensory and detoxification machineries of broad mite, Polyphagotarsonemus latus (Tarsonemidae: Acari).</title>
        <authorList>
            <person name="Muthugoundar M."/>
            <person name="P J A."/>
            <person name="Augustine N."/>
        </authorList>
    </citation>
    <scope>NUCLEOTIDE SEQUENCE</scope>
</reference>
<dbReference type="InterPro" id="IPR000276">
    <property type="entry name" value="GPCR_Rhodpsn"/>
</dbReference>
<evidence type="ECO:0000259" key="11">
    <source>
        <dbReference type="PROSITE" id="PS50262"/>
    </source>
</evidence>
<keyword evidence="8 9" id="KW-0807">Transducer</keyword>
<evidence type="ECO:0000256" key="7">
    <source>
        <dbReference type="ARBA" id="ARBA00023170"/>
    </source>
</evidence>
<feature type="transmembrane region" description="Helical" evidence="10">
    <location>
        <begin position="448"/>
        <end position="472"/>
    </location>
</feature>
<dbReference type="EMBL" id="PP155006">
    <property type="protein sequence ID" value="WRW34080.1"/>
    <property type="molecule type" value="mRNA"/>
</dbReference>
<evidence type="ECO:0000256" key="5">
    <source>
        <dbReference type="ARBA" id="ARBA00023040"/>
    </source>
</evidence>
<dbReference type="PANTHER" id="PTHR45695:SF9">
    <property type="entry name" value="LEUCOKININ RECEPTOR"/>
    <property type="match status" value="1"/>
</dbReference>
<sequence length="890" mass="104874">MQTKLKVFFIFMFFNFNFSSALIDSCLCDDEFNSSNCLNSNEIVYDINETPMFRHTILVSVIYLIAYSLVFILGFIGNCCVIFVVIRSSQMRNATNFFICNLALADMLVVICCLPATLIGHLFKPWILGWFLCKAVSYFQGVAVSASINTLMAVSIERYLAICFPFKPQMRGSQAKKWIIIIWILSLSIASPWAFFFQLSPMYQQNSTLENETNSLISQNLIKSNKILNLTKQQKNRSVSSNQCLLCKDKEKLEIKFLEKFFFFFDQLIMNQLILVSKENFEDYAFNSSIKSVNFDEIDFNYLNLIIMKWPSIFCDCFNFEKINLIEFENDVKISKKFDKNNLISIKQKLKKSFEKAFSIKEQKLKNLNDLEICKVQTNCELENIKCKSFNKLVNQVNFFQKFNDDYISFEEKSFKIENYENKNYENEFLNYELCTELWPNKTLERTYFIFANLILCYLFPLIIISACYIAIWTTVWHRSVPGEFSEKKNEKFFLKNNVMSYEIGSEKKKRFKRFSFDFNLSKRRNEKKNEICFQQSFESLDENKNLMNSKNKITYSIKNSHSLDENKLKKLSFLEMKDLNERKLLIKSLSIPEKIQTLNTKKTTNTKQFTETKQTIVSINNNLSKINLTNKSLDNLDERNNLNFVDKMKKFFIKEKDKLKNEKLNLSTIENLNSEISLPIQNNSSNDSKKGKKTFNHQFDEKFLSKNLNEDDIKEVSRKNDDVFELKKQISSTKTIHNLNKKICRSKYLTQLNSSIQTNRFQLILQRSRYKVAKMMIIVVLVFFLSWLPLYLIFTKIKLSLELTSFPDSEDRIIRLLAPFAQWLGASNSCINPLLYAFFNKKYYSEFVKIFSNINCLHFFKKENKNDLKNMKTLIMKKQSKRHPSMTTN</sequence>
<organism evidence="12">
    <name type="scientific">Polyphagotarsonemus latus</name>
    <dbReference type="NCBI Taxonomy" id="1204166"/>
    <lineage>
        <taxon>Eukaryota</taxon>
        <taxon>Metazoa</taxon>
        <taxon>Ecdysozoa</taxon>
        <taxon>Arthropoda</taxon>
        <taxon>Chelicerata</taxon>
        <taxon>Arachnida</taxon>
        <taxon>Acari</taxon>
        <taxon>Acariformes</taxon>
        <taxon>Trombidiformes</taxon>
        <taxon>Prostigmata</taxon>
        <taxon>Eleutherengona</taxon>
        <taxon>Heterostigmata</taxon>
        <taxon>Tarsonemoidea</taxon>
        <taxon>Tarsonemidae</taxon>
        <taxon>Polyphagotarsonemus</taxon>
    </lineage>
</organism>
<keyword evidence="6 10" id="KW-0472">Membrane</keyword>
<dbReference type="Gene3D" id="1.20.1070.10">
    <property type="entry name" value="Rhodopsin 7-helix transmembrane proteins"/>
    <property type="match status" value="3"/>
</dbReference>
<dbReference type="PANTHER" id="PTHR45695">
    <property type="entry name" value="LEUCOKININ RECEPTOR-RELATED"/>
    <property type="match status" value="1"/>
</dbReference>
<dbReference type="AlphaFoldDB" id="A0AAN0LHY1"/>
<keyword evidence="3 9" id="KW-0812">Transmembrane</keyword>
<keyword evidence="5 9" id="KW-0297">G-protein coupled receptor</keyword>
<dbReference type="PROSITE" id="PS00237">
    <property type="entry name" value="G_PROTEIN_RECEP_F1_1"/>
    <property type="match status" value="1"/>
</dbReference>
<dbReference type="GO" id="GO:0005886">
    <property type="term" value="C:plasma membrane"/>
    <property type="evidence" value="ECO:0007669"/>
    <property type="project" value="TreeGrafter"/>
</dbReference>
<keyword evidence="7 9" id="KW-0675">Receptor</keyword>
<feature type="transmembrane region" description="Helical" evidence="10">
    <location>
        <begin position="815"/>
        <end position="840"/>
    </location>
</feature>
<evidence type="ECO:0000256" key="10">
    <source>
        <dbReference type="SAM" id="Phobius"/>
    </source>
</evidence>
<protein>
    <submittedName>
        <fullName evidence="12">Neuropeptide SIFamide receptor</fullName>
    </submittedName>
</protein>
<accession>A0AAN0LHY1</accession>
<comment type="similarity">
    <text evidence="2 9">Belongs to the G-protein coupled receptor 1 family.</text>
</comment>
<evidence type="ECO:0000256" key="4">
    <source>
        <dbReference type="ARBA" id="ARBA00022989"/>
    </source>
</evidence>
<dbReference type="InterPro" id="IPR017452">
    <property type="entry name" value="GPCR_Rhodpsn_7TM"/>
</dbReference>
<feature type="transmembrane region" description="Helical" evidence="10">
    <location>
        <begin position="776"/>
        <end position="795"/>
    </location>
</feature>
<keyword evidence="4 10" id="KW-1133">Transmembrane helix</keyword>
<evidence type="ECO:0000256" key="9">
    <source>
        <dbReference type="RuleBase" id="RU000688"/>
    </source>
</evidence>